<evidence type="ECO:0000256" key="3">
    <source>
        <dbReference type="ARBA" id="ARBA00022729"/>
    </source>
</evidence>
<protein>
    <submittedName>
        <fullName evidence="8">Cytochrome b561 and DOMON domain-containing protein-like protein</fullName>
    </submittedName>
</protein>
<organism evidence="8 9">
    <name type="scientific">Salvia divinorum</name>
    <name type="common">Maria pastora</name>
    <name type="synonym">Diviner's sage</name>
    <dbReference type="NCBI Taxonomy" id="28513"/>
    <lineage>
        <taxon>Eukaryota</taxon>
        <taxon>Viridiplantae</taxon>
        <taxon>Streptophyta</taxon>
        <taxon>Embryophyta</taxon>
        <taxon>Tracheophyta</taxon>
        <taxon>Spermatophyta</taxon>
        <taxon>Magnoliopsida</taxon>
        <taxon>eudicotyledons</taxon>
        <taxon>Gunneridae</taxon>
        <taxon>Pentapetalae</taxon>
        <taxon>asterids</taxon>
        <taxon>lamiids</taxon>
        <taxon>Lamiales</taxon>
        <taxon>Lamiaceae</taxon>
        <taxon>Nepetoideae</taxon>
        <taxon>Mentheae</taxon>
        <taxon>Salviinae</taxon>
        <taxon>Salvia</taxon>
        <taxon>Salvia subgen. Calosphace</taxon>
    </lineage>
</organism>
<evidence type="ECO:0000256" key="1">
    <source>
        <dbReference type="ARBA" id="ARBA00004370"/>
    </source>
</evidence>
<dbReference type="Proteomes" id="UP001567538">
    <property type="component" value="Unassembled WGS sequence"/>
</dbReference>
<dbReference type="InterPro" id="IPR045265">
    <property type="entry name" value="AIR12_DOMON"/>
</dbReference>
<feature type="chain" id="PRO_5044883663" evidence="6">
    <location>
        <begin position="19"/>
        <end position="207"/>
    </location>
</feature>
<evidence type="ECO:0000259" key="7">
    <source>
        <dbReference type="PROSITE" id="PS50836"/>
    </source>
</evidence>
<dbReference type="PANTHER" id="PTHR23130:SF159">
    <property type="entry name" value="OS08G0335600 PROTEIN"/>
    <property type="match status" value="1"/>
</dbReference>
<evidence type="ECO:0000313" key="9">
    <source>
        <dbReference type="Proteomes" id="UP001567538"/>
    </source>
</evidence>
<dbReference type="PANTHER" id="PTHR23130">
    <property type="entry name" value="CYTOCHROME B561 AND DOMON DOMAIN-CONTAINING PROTEIN"/>
    <property type="match status" value="1"/>
</dbReference>
<evidence type="ECO:0000313" key="8">
    <source>
        <dbReference type="EMBL" id="KAL1560971.1"/>
    </source>
</evidence>
<keyword evidence="4" id="KW-0249">Electron transport</keyword>
<feature type="domain" description="DOMON" evidence="7">
    <location>
        <begin position="49"/>
        <end position="162"/>
    </location>
</feature>
<proteinExistence type="predicted"/>
<sequence>MASLFLLLLNLMLNNFAATNSLSSSSLSCHNHTFSSNRVFTSCTHLPSLEAHLHWNYTPSLAQVSIAYRAKQVPKGWIAWAINPTSSGMVGSQALVAFRTCNGTMRVYTTAIASYNPSMLPAQISLPVSNMSAEYVGNEMIIYAAVGPLLNGSIANHVWQSGASVSSSIPQIHSTSPSHLQSMGAINFLSQFHRLKNETRNRERERT</sequence>
<feature type="signal peptide" evidence="6">
    <location>
        <begin position="1"/>
        <end position="18"/>
    </location>
</feature>
<keyword evidence="5" id="KW-0472">Membrane</keyword>
<dbReference type="AlphaFoldDB" id="A0ABD1HWX0"/>
<reference evidence="8 9" key="1">
    <citation type="submission" date="2024-06" db="EMBL/GenBank/DDBJ databases">
        <title>A chromosome level genome sequence of Diviner's sage (Salvia divinorum).</title>
        <authorList>
            <person name="Ford S.A."/>
            <person name="Ro D.-K."/>
            <person name="Ness R.W."/>
            <person name="Phillips M.A."/>
        </authorList>
    </citation>
    <scope>NUCLEOTIDE SEQUENCE [LARGE SCALE GENOMIC DNA]</scope>
    <source>
        <strain evidence="8">SAF-2024a</strain>
        <tissue evidence="8">Leaf</tissue>
    </source>
</reference>
<name>A0ABD1HWX0_SALDI</name>
<dbReference type="InterPro" id="IPR005018">
    <property type="entry name" value="DOMON_domain"/>
</dbReference>
<comment type="subcellular location">
    <subcellularLocation>
        <location evidence="1">Membrane</location>
    </subcellularLocation>
</comment>
<keyword evidence="9" id="KW-1185">Reference proteome</keyword>
<dbReference type="GO" id="GO:0016020">
    <property type="term" value="C:membrane"/>
    <property type="evidence" value="ECO:0007669"/>
    <property type="project" value="UniProtKB-SubCell"/>
</dbReference>
<evidence type="ECO:0000256" key="5">
    <source>
        <dbReference type="ARBA" id="ARBA00023136"/>
    </source>
</evidence>
<evidence type="ECO:0000256" key="2">
    <source>
        <dbReference type="ARBA" id="ARBA00022448"/>
    </source>
</evidence>
<keyword evidence="2" id="KW-0813">Transport</keyword>
<dbReference type="CDD" id="cd09629">
    <property type="entry name" value="DOMON_CIL1_like"/>
    <property type="match status" value="1"/>
</dbReference>
<gene>
    <name evidence="8" type="ORF">AAHA92_11118</name>
</gene>
<accession>A0ABD1HWX0</accession>
<dbReference type="PROSITE" id="PS50836">
    <property type="entry name" value="DOMON"/>
    <property type="match status" value="1"/>
</dbReference>
<keyword evidence="3 6" id="KW-0732">Signal</keyword>
<dbReference type="Pfam" id="PF04526">
    <property type="entry name" value="DUF568"/>
    <property type="match status" value="1"/>
</dbReference>
<evidence type="ECO:0000256" key="4">
    <source>
        <dbReference type="ARBA" id="ARBA00022982"/>
    </source>
</evidence>
<comment type="caution">
    <text evidence="8">The sequence shown here is derived from an EMBL/GenBank/DDBJ whole genome shotgun (WGS) entry which is preliminary data.</text>
</comment>
<evidence type="ECO:0000256" key="6">
    <source>
        <dbReference type="SAM" id="SignalP"/>
    </source>
</evidence>
<dbReference type="EMBL" id="JBEAFC010000004">
    <property type="protein sequence ID" value="KAL1560971.1"/>
    <property type="molecule type" value="Genomic_DNA"/>
</dbReference>